<feature type="binding site" evidence="14">
    <location>
        <position position="38"/>
    </location>
    <ligand>
        <name>ATP</name>
        <dbReference type="ChEBI" id="CHEBI:30616"/>
    </ligand>
</feature>
<dbReference type="GO" id="GO:0103016">
    <property type="term" value="F:tRNA-uridine 2-sulfurtransferase activity"/>
    <property type="evidence" value="ECO:0007669"/>
    <property type="project" value="UniProtKB-EC"/>
</dbReference>
<feature type="site" description="Interaction with tRNA" evidence="14">
    <location>
        <position position="129"/>
    </location>
</feature>
<protein>
    <recommendedName>
        <fullName evidence="4 14">tRNA-specific 2-thiouridylase MnmA</fullName>
        <ecNumber evidence="3 14">2.8.1.13</ecNumber>
    </recommendedName>
</protein>
<proteinExistence type="inferred from homology"/>
<evidence type="ECO:0000256" key="13">
    <source>
        <dbReference type="ARBA" id="ARBA00051542"/>
    </source>
</evidence>
<dbReference type="GO" id="GO:0002143">
    <property type="term" value="P:tRNA wobble position uridine thiolation"/>
    <property type="evidence" value="ECO:0007669"/>
    <property type="project" value="TreeGrafter"/>
</dbReference>
<dbReference type="InterPro" id="IPR023382">
    <property type="entry name" value="MnmA-like_central_sf"/>
</dbReference>
<dbReference type="InterPro" id="IPR014729">
    <property type="entry name" value="Rossmann-like_a/b/a_fold"/>
</dbReference>
<keyword evidence="9 14" id="KW-0547">Nucleotide-binding</keyword>
<dbReference type="InterPro" id="IPR046885">
    <property type="entry name" value="MnmA-like_C"/>
</dbReference>
<comment type="function">
    <text evidence="14">Catalyzes the 2-thiolation of uridine at the wobble position (U34) of tRNA(Lys), tRNA(Glu) and tRNA(Gln), leading to the formation of s(2)U34, the first step of tRNA-mnm(5)s(2)U34 synthesis. Sulfur is provided by IscS, via a sulfur-relay system. Binds ATP and its substrate tRNAs.</text>
</comment>
<keyword evidence="17" id="KW-0489">Methyltransferase</keyword>
<keyword evidence="12 14" id="KW-1015">Disulfide bond</keyword>
<feature type="region of interest" description="Interaction with tRNA" evidence="14">
    <location>
        <begin position="150"/>
        <end position="152"/>
    </location>
</feature>
<dbReference type="Pfam" id="PF20259">
    <property type="entry name" value="tRNA_Me_trans_M"/>
    <property type="match status" value="1"/>
</dbReference>
<feature type="domain" description="tRNA-specific 2-thiouridylase MnmA-like central" evidence="16">
    <location>
        <begin position="208"/>
        <end position="276"/>
    </location>
</feature>
<dbReference type="AlphaFoldDB" id="A0A6C1FI57"/>
<dbReference type="InterPro" id="IPR004506">
    <property type="entry name" value="MnmA-like"/>
</dbReference>
<feature type="region of interest" description="Interaction with tRNA" evidence="14">
    <location>
        <begin position="312"/>
        <end position="313"/>
    </location>
</feature>
<dbReference type="GO" id="GO:0005524">
    <property type="term" value="F:ATP binding"/>
    <property type="evidence" value="ECO:0007669"/>
    <property type="project" value="UniProtKB-KW"/>
</dbReference>
<evidence type="ECO:0000256" key="3">
    <source>
        <dbReference type="ARBA" id="ARBA00011949"/>
    </source>
</evidence>
<dbReference type="Gene3D" id="2.30.30.280">
    <property type="entry name" value="Adenine nucleotide alpha hydrolases-like domains"/>
    <property type="match status" value="1"/>
</dbReference>
<evidence type="ECO:0000259" key="16">
    <source>
        <dbReference type="Pfam" id="PF20259"/>
    </source>
</evidence>
<dbReference type="Proteomes" id="UP000502958">
    <property type="component" value="Chromosome"/>
</dbReference>
<evidence type="ECO:0000259" key="15">
    <source>
        <dbReference type="Pfam" id="PF20258"/>
    </source>
</evidence>
<feature type="active site" description="Cysteine persulfide intermediate" evidence="14">
    <location>
        <position position="200"/>
    </location>
</feature>
<comment type="subunit">
    <text evidence="14">Interacts with TusE.</text>
</comment>
<dbReference type="EMBL" id="CP047588">
    <property type="protein sequence ID" value="QIE02282.1"/>
    <property type="molecule type" value="Genomic_DNA"/>
</dbReference>
<dbReference type="Gene3D" id="2.40.30.10">
    <property type="entry name" value="Translation factors"/>
    <property type="match status" value="1"/>
</dbReference>
<dbReference type="GO" id="GO:0008168">
    <property type="term" value="F:methyltransferase activity"/>
    <property type="evidence" value="ECO:0007669"/>
    <property type="project" value="UniProtKB-KW"/>
</dbReference>
<feature type="binding site" evidence="14">
    <location>
        <begin position="12"/>
        <end position="19"/>
    </location>
    <ligand>
        <name>ATP</name>
        <dbReference type="ChEBI" id="CHEBI:30616"/>
    </ligand>
</feature>
<dbReference type="PANTHER" id="PTHR11933">
    <property type="entry name" value="TRNA 5-METHYLAMINOMETHYL-2-THIOURIDYLATE -METHYLTRANSFERASE"/>
    <property type="match status" value="1"/>
</dbReference>
<keyword evidence="11 14" id="KW-0694">RNA-binding</keyword>
<evidence type="ECO:0000256" key="11">
    <source>
        <dbReference type="ARBA" id="ARBA00022884"/>
    </source>
</evidence>
<dbReference type="Pfam" id="PF20258">
    <property type="entry name" value="tRNA_Me_trans_C"/>
    <property type="match status" value="1"/>
</dbReference>
<gene>
    <name evidence="14 17" type="primary">mnmA</name>
    <name evidence="17" type="ORF">GUU85_01220</name>
</gene>
<evidence type="ECO:0000256" key="4">
    <source>
        <dbReference type="ARBA" id="ARBA00013805"/>
    </source>
</evidence>
<sequence>MKIKDTKKVIVAMSGGVDSSVAAWMLKNQNYQVEGLFMKNWEEDDREGYCNSTQDLFDAEEICKKLNIYLHKVNFSAEYWESVFKKFLNEYKKGNTPNPDVLCNKEIKFNVFFNYAIDVLKADYIATGHYARIKKYNEKYMLLKGIDKNKDQSYFLYTLSSQQLKKILFPIGYWKKNIIRNLAKNINIRISKKKDSTGICFIGPKKFKNFLNFYIPEQIGDIITISGKVIGKHNGVVYYTLGQRKGLGIGGIKEAYNMPWYVVEKNIQKNQLIVAQGGNNIHLMSIGLIAKNIHWINNDNITFPFSCTVKIRYQQIDISCNIEYKKYKRLKIIFDSPVIAVTPGQSVVLYLLEICIGGGIIESRLPLSSLAL</sequence>
<dbReference type="EC" id="2.8.1.13" evidence="3 14"/>
<reference evidence="17 18" key="1">
    <citation type="submission" date="2020-01" db="EMBL/GenBank/DDBJ databases">
        <title>Complete genome of Buchnera aphidicola isolated from Chaitophorus populeti.</title>
        <authorList>
            <person name="Park J."/>
            <person name="Xi H."/>
        </authorList>
    </citation>
    <scope>NUCLEOTIDE SEQUENCE [LARGE SCALE GENOMIC DNA]</scope>
    <source>
        <strain evidence="17 18">UsonBac</strain>
    </source>
</reference>
<evidence type="ECO:0000256" key="5">
    <source>
        <dbReference type="ARBA" id="ARBA00022490"/>
    </source>
</evidence>
<evidence type="ECO:0000256" key="9">
    <source>
        <dbReference type="ARBA" id="ARBA00022741"/>
    </source>
</evidence>
<dbReference type="PANTHER" id="PTHR11933:SF5">
    <property type="entry name" value="MITOCHONDRIAL TRNA-SPECIFIC 2-THIOURIDYLASE 1"/>
    <property type="match status" value="1"/>
</dbReference>
<feature type="domain" description="tRNA-specific 2-thiouridylase MnmA-like C-terminal" evidence="15">
    <location>
        <begin position="287"/>
        <end position="361"/>
    </location>
</feature>
<dbReference type="SUPFAM" id="SSF52402">
    <property type="entry name" value="Adenine nucleotide alpha hydrolases-like"/>
    <property type="match status" value="1"/>
</dbReference>
<evidence type="ECO:0000256" key="6">
    <source>
        <dbReference type="ARBA" id="ARBA00022555"/>
    </source>
</evidence>
<evidence type="ECO:0000256" key="14">
    <source>
        <dbReference type="HAMAP-Rule" id="MF_00144"/>
    </source>
</evidence>
<dbReference type="FunFam" id="3.40.50.620:FF:000004">
    <property type="entry name" value="tRNA-specific 2-thiouridylase MnmA"/>
    <property type="match status" value="1"/>
</dbReference>
<evidence type="ECO:0000313" key="18">
    <source>
        <dbReference type="Proteomes" id="UP000502958"/>
    </source>
</evidence>
<keyword evidence="6 14" id="KW-0820">tRNA-binding</keyword>
<feature type="region of interest" description="Interaction with target base in tRNA" evidence="14">
    <location>
        <begin position="98"/>
        <end position="100"/>
    </location>
</feature>
<dbReference type="FunFam" id="2.40.30.10:FF:000023">
    <property type="entry name" value="tRNA-specific 2-thiouridylase MnmA"/>
    <property type="match status" value="1"/>
</dbReference>
<evidence type="ECO:0000256" key="10">
    <source>
        <dbReference type="ARBA" id="ARBA00022840"/>
    </source>
</evidence>
<dbReference type="FunFam" id="2.30.30.280:FF:000001">
    <property type="entry name" value="tRNA-specific 2-thiouridylase MnmA"/>
    <property type="match status" value="1"/>
</dbReference>
<keyword evidence="7 14" id="KW-0808">Transferase</keyword>
<dbReference type="Pfam" id="PF03054">
    <property type="entry name" value="tRNA_Me_trans"/>
    <property type="match status" value="1"/>
</dbReference>
<dbReference type="GO" id="GO:0032259">
    <property type="term" value="P:methylation"/>
    <property type="evidence" value="ECO:0007669"/>
    <property type="project" value="UniProtKB-KW"/>
</dbReference>
<evidence type="ECO:0000256" key="12">
    <source>
        <dbReference type="ARBA" id="ARBA00023157"/>
    </source>
</evidence>
<evidence type="ECO:0000256" key="8">
    <source>
        <dbReference type="ARBA" id="ARBA00022694"/>
    </source>
</evidence>
<dbReference type="CDD" id="cd01998">
    <property type="entry name" value="MnmA_TRMU-like"/>
    <property type="match status" value="1"/>
</dbReference>
<dbReference type="NCBIfam" id="NF001138">
    <property type="entry name" value="PRK00143.1"/>
    <property type="match status" value="1"/>
</dbReference>
<dbReference type="Gene3D" id="3.40.50.620">
    <property type="entry name" value="HUPs"/>
    <property type="match status" value="1"/>
</dbReference>
<organism evidence="17 18">
    <name type="scientific">Buchnera aphidicola subsp. Uroleucon sonchi</name>
    <dbReference type="NCBI Taxonomy" id="118118"/>
    <lineage>
        <taxon>Bacteria</taxon>
        <taxon>Pseudomonadati</taxon>
        <taxon>Pseudomonadota</taxon>
        <taxon>Gammaproteobacteria</taxon>
        <taxon>Enterobacterales</taxon>
        <taxon>Erwiniaceae</taxon>
        <taxon>Buchnera</taxon>
    </lineage>
</organism>
<feature type="disulfide bond" description="Alternate" evidence="14">
    <location>
        <begin position="103"/>
        <end position="200"/>
    </location>
</feature>
<keyword evidence="5 14" id="KW-0963">Cytoplasm</keyword>
<dbReference type="NCBIfam" id="TIGR00420">
    <property type="entry name" value="trmU"/>
    <property type="match status" value="1"/>
</dbReference>
<comment type="catalytic activity">
    <reaction evidence="13 14">
        <text>S-sulfanyl-L-cysteinyl-[protein] + uridine(34) in tRNA + AH2 + ATP = 2-thiouridine(34) in tRNA + L-cysteinyl-[protein] + A + AMP + diphosphate + H(+)</text>
        <dbReference type="Rhea" id="RHEA:47032"/>
        <dbReference type="Rhea" id="RHEA-COMP:10131"/>
        <dbReference type="Rhea" id="RHEA-COMP:11726"/>
        <dbReference type="Rhea" id="RHEA-COMP:11727"/>
        <dbReference type="Rhea" id="RHEA-COMP:11728"/>
        <dbReference type="ChEBI" id="CHEBI:13193"/>
        <dbReference type="ChEBI" id="CHEBI:15378"/>
        <dbReference type="ChEBI" id="CHEBI:17499"/>
        <dbReference type="ChEBI" id="CHEBI:29950"/>
        <dbReference type="ChEBI" id="CHEBI:30616"/>
        <dbReference type="ChEBI" id="CHEBI:33019"/>
        <dbReference type="ChEBI" id="CHEBI:61963"/>
        <dbReference type="ChEBI" id="CHEBI:65315"/>
        <dbReference type="ChEBI" id="CHEBI:87170"/>
        <dbReference type="ChEBI" id="CHEBI:456215"/>
        <dbReference type="EC" id="2.8.1.13"/>
    </reaction>
</comment>
<evidence type="ECO:0000256" key="2">
    <source>
        <dbReference type="ARBA" id="ARBA00006191"/>
    </source>
</evidence>
<comment type="subcellular location">
    <subcellularLocation>
        <location evidence="1 14">Cytoplasm</location>
    </subcellularLocation>
</comment>
<feature type="active site" description="Nucleophile" evidence="14">
    <location>
        <position position="103"/>
    </location>
</feature>
<comment type="similarity">
    <text evidence="2 14">Belongs to the MnmA/TRMU family.</text>
</comment>
<dbReference type="GO" id="GO:0005737">
    <property type="term" value="C:cytoplasm"/>
    <property type="evidence" value="ECO:0007669"/>
    <property type="project" value="UniProtKB-SubCell"/>
</dbReference>
<feature type="site" description="Interaction with tRNA" evidence="14">
    <location>
        <position position="345"/>
    </location>
</feature>
<evidence type="ECO:0000313" key="17">
    <source>
        <dbReference type="EMBL" id="QIE02282.1"/>
    </source>
</evidence>
<name>A0A6C1FI57_BUCUN</name>
<dbReference type="InterPro" id="IPR046884">
    <property type="entry name" value="MnmA-like_central"/>
</dbReference>
<evidence type="ECO:0000256" key="7">
    <source>
        <dbReference type="ARBA" id="ARBA00022679"/>
    </source>
</evidence>
<dbReference type="GO" id="GO:0000049">
    <property type="term" value="F:tRNA binding"/>
    <property type="evidence" value="ECO:0007669"/>
    <property type="project" value="UniProtKB-KW"/>
</dbReference>
<keyword evidence="8 14" id="KW-0819">tRNA processing</keyword>
<feature type="binding site" evidence="14">
    <location>
        <position position="128"/>
    </location>
    <ligand>
        <name>ATP</name>
        <dbReference type="ChEBI" id="CHEBI:30616"/>
    </ligand>
</feature>
<accession>A0A6C1FI57</accession>
<keyword evidence="10 14" id="KW-0067">ATP-binding</keyword>
<evidence type="ECO:0000256" key="1">
    <source>
        <dbReference type="ARBA" id="ARBA00004496"/>
    </source>
</evidence>
<dbReference type="HAMAP" id="MF_00144">
    <property type="entry name" value="tRNA_thiouridyl_MnmA"/>
    <property type="match status" value="1"/>
</dbReference>